<keyword evidence="4 6" id="KW-1133">Transmembrane helix</keyword>
<keyword evidence="8" id="KW-1185">Reference proteome</keyword>
<dbReference type="PANTHER" id="PTHR43701">
    <property type="entry name" value="MEMBRANE TRANSPORTER PROTEIN MJ0441-RELATED"/>
    <property type="match status" value="1"/>
</dbReference>
<feature type="transmembrane region" description="Helical" evidence="6">
    <location>
        <begin position="150"/>
        <end position="177"/>
    </location>
</feature>
<reference evidence="7 8" key="1">
    <citation type="submission" date="2018-07" db="EMBL/GenBank/DDBJ databases">
        <title>Motiliproteus coralliicola sp. nov., a bacterium isolated from Coral.</title>
        <authorList>
            <person name="Wang G."/>
        </authorList>
    </citation>
    <scope>NUCLEOTIDE SEQUENCE [LARGE SCALE GENOMIC DNA]</scope>
    <source>
        <strain evidence="7 8">C34</strain>
    </source>
</reference>
<dbReference type="GO" id="GO:0005886">
    <property type="term" value="C:plasma membrane"/>
    <property type="evidence" value="ECO:0007669"/>
    <property type="project" value="UniProtKB-SubCell"/>
</dbReference>
<accession>A0A369WBS6</accession>
<keyword evidence="3 6" id="KW-0812">Transmembrane</keyword>
<name>A0A369WBS6_9GAMM</name>
<comment type="caution">
    <text evidence="7">The sequence shown here is derived from an EMBL/GenBank/DDBJ whole genome shotgun (WGS) entry which is preliminary data.</text>
</comment>
<evidence type="ECO:0000256" key="5">
    <source>
        <dbReference type="ARBA" id="ARBA00023136"/>
    </source>
</evidence>
<dbReference type="PANTHER" id="PTHR43701:SF2">
    <property type="entry name" value="MEMBRANE TRANSPORTER PROTEIN YJNA-RELATED"/>
    <property type="match status" value="1"/>
</dbReference>
<feature type="transmembrane region" description="Helical" evidence="6">
    <location>
        <begin position="183"/>
        <end position="203"/>
    </location>
</feature>
<evidence type="ECO:0000313" key="8">
    <source>
        <dbReference type="Proteomes" id="UP000253769"/>
    </source>
</evidence>
<keyword evidence="5 6" id="KW-0472">Membrane</keyword>
<evidence type="ECO:0000256" key="6">
    <source>
        <dbReference type="RuleBase" id="RU363041"/>
    </source>
</evidence>
<dbReference type="EMBL" id="QQOH01000003">
    <property type="protein sequence ID" value="RDE19468.1"/>
    <property type="molecule type" value="Genomic_DNA"/>
</dbReference>
<feature type="transmembrane region" description="Helical" evidence="6">
    <location>
        <begin position="7"/>
        <end position="26"/>
    </location>
</feature>
<evidence type="ECO:0000313" key="7">
    <source>
        <dbReference type="EMBL" id="RDE19468.1"/>
    </source>
</evidence>
<proteinExistence type="inferred from homology"/>
<dbReference type="InterPro" id="IPR002781">
    <property type="entry name" value="TM_pro_TauE-like"/>
</dbReference>
<dbReference type="Proteomes" id="UP000253769">
    <property type="component" value="Unassembled WGS sequence"/>
</dbReference>
<dbReference type="InterPro" id="IPR051598">
    <property type="entry name" value="TSUP/Inactive_protease-like"/>
</dbReference>
<sequence>MELAYSFAGLVVGFIVGLTGIGGGALMTPILIVGFGISPAVAVSTDLLYAAVTKMGGVVPYAKQKLVNWQVVRAMLIGSVPGSLLTLWLLSGIEQPQLLEHLINLTLGVSLVLTSVAVFLRNRIRTYVIELDAPKLKAAGRRWRLPVTSLAGFVLGMLVTLSSVGAGALGTALLILLFPHMTMPMIVATDLVHAVVLTGIAGLGHWQLGHVDMTLLMYLLLGSLPGVYLGGCLGAKLSPKFMQPLMGSLLLVIGLRFVLAG</sequence>
<comment type="subcellular location">
    <subcellularLocation>
        <location evidence="6">Cell membrane</location>
        <topology evidence="6">Multi-pass membrane protein</topology>
    </subcellularLocation>
    <subcellularLocation>
        <location evidence="1">Membrane</location>
        <topology evidence="1">Multi-pass membrane protein</topology>
    </subcellularLocation>
</comment>
<feature type="transmembrane region" description="Helical" evidence="6">
    <location>
        <begin position="102"/>
        <end position="120"/>
    </location>
</feature>
<evidence type="ECO:0000256" key="1">
    <source>
        <dbReference type="ARBA" id="ARBA00004141"/>
    </source>
</evidence>
<evidence type="ECO:0000256" key="4">
    <source>
        <dbReference type="ARBA" id="ARBA00022989"/>
    </source>
</evidence>
<dbReference type="Pfam" id="PF01925">
    <property type="entry name" value="TauE"/>
    <property type="match status" value="1"/>
</dbReference>
<comment type="similarity">
    <text evidence="2 6">Belongs to the 4-toluene sulfonate uptake permease (TSUP) (TC 2.A.102) family.</text>
</comment>
<feature type="transmembrane region" description="Helical" evidence="6">
    <location>
        <begin position="241"/>
        <end position="259"/>
    </location>
</feature>
<feature type="transmembrane region" description="Helical" evidence="6">
    <location>
        <begin position="71"/>
        <end position="90"/>
    </location>
</feature>
<organism evidence="7 8">
    <name type="scientific">Motiliproteus coralliicola</name>
    <dbReference type="NCBI Taxonomy" id="2283196"/>
    <lineage>
        <taxon>Bacteria</taxon>
        <taxon>Pseudomonadati</taxon>
        <taxon>Pseudomonadota</taxon>
        <taxon>Gammaproteobacteria</taxon>
        <taxon>Oceanospirillales</taxon>
        <taxon>Oceanospirillaceae</taxon>
        <taxon>Motiliproteus</taxon>
    </lineage>
</organism>
<protein>
    <recommendedName>
        <fullName evidence="6">Probable membrane transporter protein</fullName>
    </recommendedName>
</protein>
<gene>
    <name evidence="7" type="ORF">DV711_11280</name>
</gene>
<evidence type="ECO:0000256" key="2">
    <source>
        <dbReference type="ARBA" id="ARBA00009142"/>
    </source>
</evidence>
<feature type="transmembrane region" description="Helical" evidence="6">
    <location>
        <begin position="215"/>
        <end position="235"/>
    </location>
</feature>
<evidence type="ECO:0000256" key="3">
    <source>
        <dbReference type="ARBA" id="ARBA00022692"/>
    </source>
</evidence>
<keyword evidence="6" id="KW-1003">Cell membrane</keyword>
<dbReference type="AlphaFoldDB" id="A0A369WBS6"/>
<feature type="transmembrane region" description="Helical" evidence="6">
    <location>
        <begin position="32"/>
        <end position="51"/>
    </location>
</feature>
<dbReference type="OrthoDB" id="5189995at2"/>